<dbReference type="RefSeq" id="WP_052013104.1">
    <property type="nucleotide sequence ID" value="NZ_BAUV01000019.1"/>
</dbReference>
<proteinExistence type="predicted"/>
<reference evidence="1 2" key="1">
    <citation type="journal article" date="2014" name="Genome Announc.">
        <title>Draft Genome Sequences of Three Alkaliphilic Bacillus Strains, Bacillus wakoensis JCM 9140T, Bacillus akibai JCM 9157T, and Bacillus hemicellulosilyticus JCM 9152T.</title>
        <authorList>
            <person name="Yuki M."/>
            <person name="Oshima K."/>
            <person name="Suda W."/>
            <person name="Oshida Y."/>
            <person name="Kitamura K."/>
            <person name="Iida T."/>
            <person name="Hattori M."/>
            <person name="Ohkuma M."/>
        </authorList>
    </citation>
    <scope>NUCLEOTIDE SEQUENCE [LARGE SCALE GENOMIC DNA]</scope>
    <source>
        <strain evidence="1 2">JCM 9157</strain>
    </source>
</reference>
<dbReference type="Proteomes" id="UP000018896">
    <property type="component" value="Unassembled WGS sequence"/>
</dbReference>
<evidence type="ECO:0000313" key="2">
    <source>
        <dbReference type="Proteomes" id="UP000018896"/>
    </source>
</evidence>
<accession>W4QVZ6</accession>
<dbReference type="OrthoDB" id="2988570at2"/>
<comment type="caution">
    <text evidence="1">The sequence shown here is derived from an EMBL/GenBank/DDBJ whole genome shotgun (WGS) entry which is preliminary data.</text>
</comment>
<protein>
    <submittedName>
        <fullName evidence="1">Uncharacterized protein</fullName>
    </submittedName>
</protein>
<dbReference type="AlphaFoldDB" id="W4QVZ6"/>
<keyword evidence="2" id="KW-1185">Reference proteome</keyword>
<organism evidence="1 2">
    <name type="scientific">Halalkalibacter akibai (strain ATCC 43226 / DSM 21942 / CIP 109018 / JCM 9157 / 1139)</name>
    <name type="common">Bacillus akibai</name>
    <dbReference type="NCBI Taxonomy" id="1236973"/>
    <lineage>
        <taxon>Bacteria</taxon>
        <taxon>Bacillati</taxon>
        <taxon>Bacillota</taxon>
        <taxon>Bacilli</taxon>
        <taxon>Bacillales</taxon>
        <taxon>Bacillaceae</taxon>
        <taxon>Halalkalibacter</taxon>
    </lineage>
</organism>
<sequence>MKQKIGNVGLLDLRHATEESIKGIESINNVGVVFYHKENAHLLSSLSIGNIGKSIELPEGCLFVNGSLKIDDASYNH</sequence>
<name>W4QVZ6_HALA3</name>
<dbReference type="STRING" id="1236973.JCM9157_2589"/>
<evidence type="ECO:0000313" key="1">
    <source>
        <dbReference type="EMBL" id="GAE35479.1"/>
    </source>
</evidence>
<dbReference type="EMBL" id="BAUV01000019">
    <property type="protein sequence ID" value="GAE35479.1"/>
    <property type="molecule type" value="Genomic_DNA"/>
</dbReference>
<gene>
    <name evidence="1" type="ORF">JCM9157_2589</name>
</gene>